<keyword evidence="9" id="KW-0805">Transcription regulation</keyword>
<comment type="subunit">
    <text evidence="4">Component of the EKC/KEOPS complex composed of at least BUD32, CGI121, GON7, KAE1 and PCC1; the whole complex dimerizes.</text>
</comment>
<dbReference type="OrthoDB" id="2288868at2759"/>
<keyword evidence="11" id="KW-0804">Transcription</keyword>
<dbReference type="GO" id="GO:0000781">
    <property type="term" value="C:chromosome, telomeric region"/>
    <property type="evidence" value="ECO:0007669"/>
    <property type="project" value="UniProtKB-SubCell"/>
</dbReference>
<evidence type="ECO:0000256" key="10">
    <source>
        <dbReference type="ARBA" id="ARBA00023159"/>
    </source>
</evidence>
<evidence type="ECO:0000313" key="15">
    <source>
        <dbReference type="EMBL" id="RDL40269.1"/>
    </source>
</evidence>
<gene>
    <name evidence="15" type="ORF">BP5553_00248</name>
</gene>
<evidence type="ECO:0000256" key="1">
    <source>
        <dbReference type="ARBA" id="ARBA00004123"/>
    </source>
</evidence>
<keyword evidence="6" id="KW-0158">Chromosome</keyword>
<reference evidence="15 16" key="1">
    <citation type="journal article" date="2018" name="IMA Fungus">
        <title>IMA Genome-F 9: Draft genome sequence of Annulohypoxylon stygium, Aspergillus mulundensis, Berkeleyomyces basicola (syn. Thielaviopsis basicola), Ceratocystis smalleyi, two Cercospora beticola strains, Coleophoma cylindrospora, Fusarium fracticaudum, Phialophora cf. hyalina, and Morchella septimelata.</title>
        <authorList>
            <person name="Wingfield B.D."/>
            <person name="Bills G.F."/>
            <person name="Dong Y."/>
            <person name="Huang W."/>
            <person name="Nel W.J."/>
            <person name="Swalarsk-Parry B.S."/>
            <person name="Vaghefi N."/>
            <person name="Wilken P.M."/>
            <person name="An Z."/>
            <person name="de Beer Z.W."/>
            <person name="De Vos L."/>
            <person name="Chen L."/>
            <person name="Duong T.A."/>
            <person name="Gao Y."/>
            <person name="Hammerbacher A."/>
            <person name="Kikkert J.R."/>
            <person name="Li Y."/>
            <person name="Li H."/>
            <person name="Li K."/>
            <person name="Li Q."/>
            <person name="Liu X."/>
            <person name="Ma X."/>
            <person name="Naidoo K."/>
            <person name="Pethybridge S.J."/>
            <person name="Sun J."/>
            <person name="Steenkamp E.T."/>
            <person name="van der Nest M.A."/>
            <person name="van Wyk S."/>
            <person name="Wingfield M.J."/>
            <person name="Xiong C."/>
            <person name="Yue Q."/>
            <person name="Zhang X."/>
        </authorList>
    </citation>
    <scope>NUCLEOTIDE SEQUENCE [LARGE SCALE GENOMIC DNA]</scope>
    <source>
        <strain evidence="15 16">BP 5553</strain>
    </source>
</reference>
<dbReference type="Proteomes" id="UP000254866">
    <property type="component" value="Unassembled WGS sequence"/>
</dbReference>
<evidence type="ECO:0000256" key="12">
    <source>
        <dbReference type="ARBA" id="ARBA00023242"/>
    </source>
</evidence>
<dbReference type="InterPro" id="IPR014849">
    <property type="entry name" value="EKC/KEOPS_Gon7"/>
</dbReference>
<comment type="similarity">
    <text evidence="3">Belongs to the GON7 family.</text>
</comment>
<dbReference type="STRING" id="2656787.A0A370TXN1"/>
<evidence type="ECO:0000256" key="14">
    <source>
        <dbReference type="SAM" id="MobiDB-lite"/>
    </source>
</evidence>
<proteinExistence type="inferred from homology"/>
<evidence type="ECO:0000256" key="6">
    <source>
        <dbReference type="ARBA" id="ARBA00022454"/>
    </source>
</evidence>
<comment type="function">
    <text evidence="13">Component of the EKC/KEOPS complex that is required for the formation of a threonylcarbamoyl group on adenosine at position 37 (t(6)A37) in tRNAs that read codons beginning with adenine. The complex is probably involved in the transfer of the threonylcarbamoyl moiety of threonylcarbamoyl-AMP (TC-AMP) to the N6 group of A37. GON7 likely plays a supporting role to the catalytic subunit KAE1 in the complex. The EKC/KEOPS complex also promotes both telomere uncapping and telomere elongation. The complex is required for efficient recruitment of transcriptional coactivators.</text>
</comment>
<dbReference type="Pfam" id="PF08738">
    <property type="entry name" value="Gon7"/>
    <property type="match status" value="1"/>
</dbReference>
<keyword evidence="8" id="KW-0779">Telomere</keyword>
<keyword evidence="10" id="KW-0010">Activator</keyword>
<evidence type="ECO:0000256" key="4">
    <source>
        <dbReference type="ARBA" id="ARBA00011534"/>
    </source>
</evidence>
<evidence type="ECO:0000256" key="13">
    <source>
        <dbReference type="ARBA" id="ARBA00025393"/>
    </source>
</evidence>
<dbReference type="GeneID" id="43593097"/>
<dbReference type="GO" id="GO:0008033">
    <property type="term" value="P:tRNA processing"/>
    <property type="evidence" value="ECO:0007669"/>
    <property type="project" value="UniProtKB-KW"/>
</dbReference>
<sequence length="114" mass="12074">MAAPESLSSTSNGSAQVVALTATYKSPTNEAFTLAHEVPALASDKVSEKTAYLSALRKATAVLQEQVNKELTARMEEDKARVGGPTNGVSNTVLNIDEAEEEDNYGEEVAEEEG</sequence>
<dbReference type="EMBL" id="NPIC01000001">
    <property type="protein sequence ID" value="RDL40269.1"/>
    <property type="molecule type" value="Genomic_DNA"/>
</dbReference>
<evidence type="ECO:0000313" key="16">
    <source>
        <dbReference type="Proteomes" id="UP000254866"/>
    </source>
</evidence>
<evidence type="ECO:0000256" key="11">
    <source>
        <dbReference type="ARBA" id="ARBA00023163"/>
    </source>
</evidence>
<evidence type="ECO:0000256" key="9">
    <source>
        <dbReference type="ARBA" id="ARBA00023015"/>
    </source>
</evidence>
<comment type="subcellular location">
    <subcellularLocation>
        <location evidence="2">Chromosome</location>
        <location evidence="2">Telomere</location>
    </subcellularLocation>
    <subcellularLocation>
        <location evidence="1">Nucleus</location>
    </subcellularLocation>
</comment>
<evidence type="ECO:0000256" key="8">
    <source>
        <dbReference type="ARBA" id="ARBA00022895"/>
    </source>
</evidence>
<protein>
    <recommendedName>
        <fullName evidence="5">EKC/KEOPS complex subunit GON7</fullName>
    </recommendedName>
</protein>
<dbReference type="RefSeq" id="XP_031872925.1">
    <property type="nucleotide sequence ID" value="XM_032008871.1"/>
</dbReference>
<evidence type="ECO:0000256" key="3">
    <source>
        <dbReference type="ARBA" id="ARBA00008529"/>
    </source>
</evidence>
<feature type="compositionally biased region" description="Acidic residues" evidence="14">
    <location>
        <begin position="97"/>
        <end position="114"/>
    </location>
</feature>
<evidence type="ECO:0000256" key="2">
    <source>
        <dbReference type="ARBA" id="ARBA00004574"/>
    </source>
</evidence>
<keyword evidence="7" id="KW-0819">tRNA processing</keyword>
<comment type="caution">
    <text evidence="15">The sequence shown here is derived from an EMBL/GenBank/DDBJ whole genome shotgun (WGS) entry which is preliminary data.</text>
</comment>
<dbReference type="AlphaFoldDB" id="A0A370TXN1"/>
<keyword evidence="16" id="KW-1185">Reference proteome</keyword>
<organism evidence="15 16">
    <name type="scientific">Venustampulla echinocandica</name>
    <dbReference type="NCBI Taxonomy" id="2656787"/>
    <lineage>
        <taxon>Eukaryota</taxon>
        <taxon>Fungi</taxon>
        <taxon>Dikarya</taxon>
        <taxon>Ascomycota</taxon>
        <taxon>Pezizomycotina</taxon>
        <taxon>Leotiomycetes</taxon>
        <taxon>Helotiales</taxon>
        <taxon>Pleuroascaceae</taxon>
        <taxon>Venustampulla</taxon>
    </lineage>
</organism>
<feature type="region of interest" description="Disordered" evidence="14">
    <location>
        <begin position="74"/>
        <end position="114"/>
    </location>
</feature>
<evidence type="ECO:0000256" key="7">
    <source>
        <dbReference type="ARBA" id="ARBA00022694"/>
    </source>
</evidence>
<accession>A0A370TXN1</accession>
<keyword evidence="12" id="KW-0539">Nucleus</keyword>
<evidence type="ECO:0000256" key="5">
    <source>
        <dbReference type="ARBA" id="ARBA00019746"/>
    </source>
</evidence>
<name>A0A370TXN1_9HELO</name>
<dbReference type="GO" id="GO:0005634">
    <property type="term" value="C:nucleus"/>
    <property type="evidence" value="ECO:0007669"/>
    <property type="project" value="UniProtKB-SubCell"/>
</dbReference>